<dbReference type="RefSeq" id="WP_380635907.1">
    <property type="nucleotide sequence ID" value="NZ_JBHSQO010000011.1"/>
</dbReference>
<comment type="caution">
    <text evidence="1">The sequence shown here is derived from an EMBL/GenBank/DDBJ whole genome shotgun (WGS) entry which is preliminary data.</text>
</comment>
<evidence type="ECO:0000313" key="2">
    <source>
        <dbReference type="Proteomes" id="UP001596220"/>
    </source>
</evidence>
<proteinExistence type="predicted"/>
<protein>
    <submittedName>
        <fullName evidence="1">YbaB/EbfC family nucleoid-associated protein</fullName>
    </submittedName>
</protein>
<evidence type="ECO:0000313" key="1">
    <source>
        <dbReference type="EMBL" id="MFC6090211.1"/>
    </source>
</evidence>
<dbReference type="Pfam" id="PF02575">
    <property type="entry name" value="YbaB_DNA_bd"/>
    <property type="match status" value="1"/>
</dbReference>
<name>A0ABW1P408_9PSEU</name>
<gene>
    <name evidence="1" type="ORF">ACFP3R_13085</name>
</gene>
<sequence>MDQARMIADLEARARDLARRSREVRAGIRAAEAVVGSPDGVVTATVAPNGALRDIRFALPAEGVSDARLAEVVMETVRRAQAEVARRVAEVVEVEFGGTEAMEFLTGFLPEGAPEPVRRVAFVTPVERVDAGSPVEVVASVEPPPAPVEVPGLPLPRSLWCPEDGGEAAR</sequence>
<dbReference type="Gene3D" id="3.30.1310.10">
    <property type="entry name" value="Nucleoid-associated protein YbaB-like domain"/>
    <property type="match status" value="1"/>
</dbReference>
<dbReference type="Proteomes" id="UP001596220">
    <property type="component" value="Unassembled WGS sequence"/>
</dbReference>
<accession>A0ABW1P408</accession>
<reference evidence="2" key="1">
    <citation type="journal article" date="2019" name="Int. J. Syst. Evol. Microbiol.">
        <title>The Global Catalogue of Microorganisms (GCM) 10K type strain sequencing project: providing services to taxonomists for standard genome sequencing and annotation.</title>
        <authorList>
            <consortium name="The Broad Institute Genomics Platform"/>
            <consortium name="The Broad Institute Genome Sequencing Center for Infectious Disease"/>
            <person name="Wu L."/>
            <person name="Ma J."/>
        </authorList>
    </citation>
    <scope>NUCLEOTIDE SEQUENCE [LARGE SCALE GENOMIC DNA]</scope>
    <source>
        <strain evidence="2">CGMCC 4.7246</strain>
    </source>
</reference>
<keyword evidence="2" id="KW-1185">Reference proteome</keyword>
<dbReference type="InterPro" id="IPR004401">
    <property type="entry name" value="YbaB/EbfC"/>
</dbReference>
<dbReference type="InterPro" id="IPR036894">
    <property type="entry name" value="YbaB-like_sf"/>
</dbReference>
<organism evidence="1 2">
    <name type="scientific">Saccharothrix lopnurensis</name>
    <dbReference type="NCBI Taxonomy" id="1670621"/>
    <lineage>
        <taxon>Bacteria</taxon>
        <taxon>Bacillati</taxon>
        <taxon>Actinomycetota</taxon>
        <taxon>Actinomycetes</taxon>
        <taxon>Pseudonocardiales</taxon>
        <taxon>Pseudonocardiaceae</taxon>
        <taxon>Saccharothrix</taxon>
    </lineage>
</organism>
<dbReference type="EMBL" id="JBHSQO010000011">
    <property type="protein sequence ID" value="MFC6090211.1"/>
    <property type="molecule type" value="Genomic_DNA"/>
</dbReference>